<dbReference type="Pfam" id="PF00535">
    <property type="entry name" value="Glycos_transf_2"/>
    <property type="match status" value="1"/>
</dbReference>
<dbReference type="Proteomes" id="UP000320055">
    <property type="component" value="Unassembled WGS sequence"/>
</dbReference>
<feature type="domain" description="Glycosyltransferase 2-like" evidence="1">
    <location>
        <begin position="4"/>
        <end position="131"/>
    </location>
</feature>
<sequence length="322" mass="37365">MKVTVIVPTFKRLDYLQQALNSVSQQTYQHFNCLVVNDYPPDASAIQSILSKMQDSRFVLINQRHSQGGNAARNTGIKQADGDIIAFLDDDDLWLPNKLLQHIQKHQSNPNAGLIYSGFIKRWDRNELPPQVVSAKFPQQDIVTAMNLGRFCPITTSSVTVVNSCFTKCGLFDENLVSFQDWDMWYRIALENDFDCIPEPLIVFRQHFSTRTSQTIDRRLKGLEQVINKWHDSLTDTLEFKRIFLNDLYFNLIRNLILTKQRAATISHWTTLLMLSKTKKEIVETFKLLFMFLLTPNRYIMIRNLIQKRSTDNSQNAIAEIK</sequence>
<dbReference type="GO" id="GO:0016758">
    <property type="term" value="F:hexosyltransferase activity"/>
    <property type="evidence" value="ECO:0007669"/>
    <property type="project" value="UniProtKB-ARBA"/>
</dbReference>
<dbReference type="InterPro" id="IPR029044">
    <property type="entry name" value="Nucleotide-diphossugar_trans"/>
</dbReference>
<reference evidence="2 3" key="1">
    <citation type="submission" date="2019-01" db="EMBL/GenBank/DDBJ databases">
        <authorList>
            <person name="Brito A."/>
        </authorList>
    </citation>
    <scope>NUCLEOTIDE SEQUENCE [LARGE SCALE GENOMIC DNA]</scope>
    <source>
        <strain evidence="2">1</strain>
    </source>
</reference>
<dbReference type="OrthoDB" id="9812327at2"/>
<dbReference type="PANTHER" id="PTHR22916:SF3">
    <property type="entry name" value="UDP-GLCNAC:BETAGAL BETA-1,3-N-ACETYLGLUCOSAMINYLTRANSFERASE-LIKE PROTEIN 1"/>
    <property type="match status" value="1"/>
</dbReference>
<dbReference type="PANTHER" id="PTHR22916">
    <property type="entry name" value="GLYCOSYLTRANSFERASE"/>
    <property type="match status" value="1"/>
</dbReference>
<protein>
    <submittedName>
        <fullName evidence="2">Putative Glycosyl transferase</fullName>
    </submittedName>
</protein>
<evidence type="ECO:0000259" key="1">
    <source>
        <dbReference type="Pfam" id="PF00535"/>
    </source>
</evidence>
<dbReference type="CDD" id="cd00761">
    <property type="entry name" value="Glyco_tranf_GTA_type"/>
    <property type="match status" value="1"/>
</dbReference>
<proteinExistence type="predicted"/>
<keyword evidence="2" id="KW-0808">Transferase</keyword>
<accession>A0A563VPG0</accession>
<dbReference type="SUPFAM" id="SSF53448">
    <property type="entry name" value="Nucleotide-diphospho-sugar transferases"/>
    <property type="match status" value="1"/>
</dbReference>
<dbReference type="Gene3D" id="3.90.550.10">
    <property type="entry name" value="Spore Coat Polysaccharide Biosynthesis Protein SpsA, Chain A"/>
    <property type="match status" value="1"/>
</dbReference>
<dbReference type="InterPro" id="IPR001173">
    <property type="entry name" value="Glyco_trans_2-like"/>
</dbReference>
<dbReference type="EMBL" id="CAACVJ010000101">
    <property type="protein sequence ID" value="VEP13235.1"/>
    <property type="molecule type" value="Genomic_DNA"/>
</dbReference>
<dbReference type="AlphaFoldDB" id="A0A563VPG0"/>
<evidence type="ECO:0000313" key="3">
    <source>
        <dbReference type="Proteomes" id="UP000320055"/>
    </source>
</evidence>
<dbReference type="RefSeq" id="WP_144864424.1">
    <property type="nucleotide sequence ID" value="NZ_LR213780.1"/>
</dbReference>
<organism evidence="2 3">
    <name type="scientific">Hyella patelloides LEGE 07179</name>
    <dbReference type="NCBI Taxonomy" id="945734"/>
    <lineage>
        <taxon>Bacteria</taxon>
        <taxon>Bacillati</taxon>
        <taxon>Cyanobacteriota</taxon>
        <taxon>Cyanophyceae</taxon>
        <taxon>Pleurocapsales</taxon>
        <taxon>Hyellaceae</taxon>
        <taxon>Hyella</taxon>
    </lineage>
</organism>
<gene>
    <name evidence="2" type="ORF">H1P_190034</name>
</gene>
<name>A0A563VPG0_9CYAN</name>
<evidence type="ECO:0000313" key="2">
    <source>
        <dbReference type="EMBL" id="VEP13235.1"/>
    </source>
</evidence>
<keyword evidence="3" id="KW-1185">Reference proteome</keyword>